<evidence type="ECO:0000313" key="5">
    <source>
        <dbReference type="EMBL" id="MBB6510094.1"/>
    </source>
</evidence>
<dbReference type="Gene3D" id="3.30.360.10">
    <property type="entry name" value="Dihydrodipicolinate Reductase, domain 2"/>
    <property type="match status" value="1"/>
</dbReference>
<dbReference type="AlphaFoldDB" id="A0A7X0MSV2"/>
<evidence type="ECO:0000259" key="4">
    <source>
        <dbReference type="Pfam" id="PF22725"/>
    </source>
</evidence>
<dbReference type="RefSeq" id="WP_184655397.1">
    <property type="nucleotide sequence ID" value="NZ_JACHBU010000007.1"/>
</dbReference>
<dbReference type="GO" id="GO:0016491">
    <property type="term" value="F:oxidoreductase activity"/>
    <property type="evidence" value="ECO:0007669"/>
    <property type="project" value="UniProtKB-KW"/>
</dbReference>
<dbReference type="Proteomes" id="UP000585437">
    <property type="component" value="Unassembled WGS sequence"/>
</dbReference>
<dbReference type="SUPFAM" id="SSF51735">
    <property type="entry name" value="NAD(P)-binding Rossmann-fold domains"/>
    <property type="match status" value="1"/>
</dbReference>
<reference evidence="5 6" key="1">
    <citation type="submission" date="2020-08" db="EMBL/GenBank/DDBJ databases">
        <title>The Agave Microbiome: Exploring the role of microbial communities in plant adaptations to desert environments.</title>
        <authorList>
            <person name="Partida-Martinez L.P."/>
        </authorList>
    </citation>
    <scope>NUCLEOTIDE SEQUENCE [LARGE SCALE GENOMIC DNA]</scope>
    <source>
        <strain evidence="5 6">AS3.12</strain>
    </source>
</reference>
<dbReference type="EMBL" id="JACHBU010000007">
    <property type="protein sequence ID" value="MBB6510094.1"/>
    <property type="molecule type" value="Genomic_DNA"/>
</dbReference>
<dbReference type="InterPro" id="IPR050463">
    <property type="entry name" value="Gfo/Idh/MocA_oxidrdct_glycsds"/>
</dbReference>
<keyword evidence="1" id="KW-0560">Oxidoreductase</keyword>
<evidence type="ECO:0000313" key="6">
    <source>
        <dbReference type="Proteomes" id="UP000585437"/>
    </source>
</evidence>
<dbReference type="Pfam" id="PF22725">
    <property type="entry name" value="GFO_IDH_MocA_C3"/>
    <property type="match status" value="1"/>
</dbReference>
<dbReference type="SUPFAM" id="SSF55347">
    <property type="entry name" value="Glyceraldehyde-3-phosphate dehydrogenase-like, C-terminal domain"/>
    <property type="match status" value="1"/>
</dbReference>
<gene>
    <name evidence="5" type="ORF">F4695_003480</name>
</gene>
<feature type="region of interest" description="Disordered" evidence="2">
    <location>
        <begin position="346"/>
        <end position="366"/>
    </location>
</feature>
<organism evidence="5 6">
    <name type="scientific">Rhizobium soli</name>
    <dbReference type="NCBI Taxonomy" id="424798"/>
    <lineage>
        <taxon>Bacteria</taxon>
        <taxon>Pseudomonadati</taxon>
        <taxon>Pseudomonadota</taxon>
        <taxon>Alphaproteobacteria</taxon>
        <taxon>Hyphomicrobiales</taxon>
        <taxon>Rhizobiaceae</taxon>
        <taxon>Rhizobium/Agrobacterium group</taxon>
        <taxon>Rhizobium</taxon>
    </lineage>
</organism>
<dbReference type="InterPro" id="IPR036291">
    <property type="entry name" value="NAD(P)-bd_dom_sf"/>
</dbReference>
<proteinExistence type="predicted"/>
<accession>A0A7X0MSV2</accession>
<feature type="domain" description="GFO/IDH/MocA-like oxidoreductase" evidence="4">
    <location>
        <begin position="129"/>
        <end position="263"/>
    </location>
</feature>
<sequence>MQKLGIGIIGCGNISSAYLKAMASFPVLDIRGIADLNHGLAEQRAGEFNLSAKSIDELLGDPEIQLIVNLTVPKAHVEVGLRALAHGKHTYSEKPLGITFAEGKKLAETAKTTGLRIGAAPDTFLGGSHQTARSIIDTGVLGTPVGGTATFMCPGHERWHPNPDFYYEAGGGPMLDMGPYYITDLVNLLGPVAKVAGFAVTPRNERTITSEPRNGQKIPVHIPTHVSSVMAFENGAVVQISMSFDVAGHKHVPLEVYGTEGTLIVPDPNHFGGDIQLLKKGGSFELQPTTEPYADGNYRSLGVADMAHAILSDRPHRASGDLALHVLEVMEAFGTAADKGQTVDITTKPERPAPLSQSLIDGQIAR</sequence>
<dbReference type="PANTHER" id="PTHR43818:SF11">
    <property type="entry name" value="BCDNA.GH03377"/>
    <property type="match status" value="1"/>
</dbReference>
<dbReference type="GO" id="GO:0000166">
    <property type="term" value="F:nucleotide binding"/>
    <property type="evidence" value="ECO:0007669"/>
    <property type="project" value="InterPro"/>
</dbReference>
<protein>
    <submittedName>
        <fullName evidence="5">Putative dehydrogenase</fullName>
    </submittedName>
</protein>
<dbReference type="InterPro" id="IPR055170">
    <property type="entry name" value="GFO_IDH_MocA-like_dom"/>
</dbReference>
<evidence type="ECO:0000256" key="1">
    <source>
        <dbReference type="ARBA" id="ARBA00023002"/>
    </source>
</evidence>
<dbReference type="Gene3D" id="3.40.50.720">
    <property type="entry name" value="NAD(P)-binding Rossmann-like Domain"/>
    <property type="match status" value="1"/>
</dbReference>
<evidence type="ECO:0000259" key="3">
    <source>
        <dbReference type="Pfam" id="PF01408"/>
    </source>
</evidence>
<dbReference type="Pfam" id="PF01408">
    <property type="entry name" value="GFO_IDH_MocA"/>
    <property type="match status" value="1"/>
</dbReference>
<dbReference type="PANTHER" id="PTHR43818">
    <property type="entry name" value="BCDNA.GH03377"/>
    <property type="match status" value="1"/>
</dbReference>
<evidence type="ECO:0000256" key="2">
    <source>
        <dbReference type="SAM" id="MobiDB-lite"/>
    </source>
</evidence>
<comment type="caution">
    <text evidence="5">The sequence shown here is derived from an EMBL/GenBank/DDBJ whole genome shotgun (WGS) entry which is preliminary data.</text>
</comment>
<feature type="domain" description="Gfo/Idh/MocA-like oxidoreductase N-terminal" evidence="3">
    <location>
        <begin position="5"/>
        <end position="117"/>
    </location>
</feature>
<dbReference type="InterPro" id="IPR000683">
    <property type="entry name" value="Gfo/Idh/MocA-like_OxRdtase_N"/>
</dbReference>
<name>A0A7X0MSV2_9HYPH</name>
<keyword evidence="6" id="KW-1185">Reference proteome</keyword>